<feature type="domain" description="ABC transporter" evidence="4">
    <location>
        <begin position="114"/>
        <end position="338"/>
    </location>
</feature>
<sequence length="1265" mass="142418">MLPEDKCSALSGITVTVLRVKIVEATPTGRLRITLSTVLAAFTLDTFIYISLAWYISVVFPGTYGVPQPFYFFLTKRYWLGDNYVIRSVSDAEITPIEASDNYEQEPIDLKLTVDICSLVKVYGNRTKALDGLNMRFYESQITALLGHNGAGKTTAMYGYFENSILTGLSQPTSGTMFVYGLNIKKYMHIIRHSIGLCPQHNTLFDKLTVIEQLKFYGTLKSIPSDRLNDEVDETIEDLGLTASKDKLVSYLSDGMKRTLCIGIALIGDSKLVILDEPTAGVDPRARRRTIILSTHHMDEADLLADRIAIISEGQLQVAGSSLFLKKKFGNGLYLNILKTSSTKEVFESSMEKFLMKQTNEQCMLVEKYENEALYRLFEKIEEAKHELNVTNYSITAPTLQQIFLQLAPTEEQALKKDYGRCCCPNLSRRLRSILYSVNENILDNPTNASLPVFVTGHEHPAIEYIHGKAVIRKQHFRTVINKRLNESKRSIIIIFFEFLIPIFLIFGAEIYSKLLSKHYSNYRPETAPPLELISGIYGNWTLSYFSLENQNKATKGRKYLKAITAFPGTDVRCINHSPVSPTLDGIIYPCYVNATFLTNLSLPSELAPFNVPQKCGCDSSGWNCTTANDFNYELSNVTLPTANVIYDVTYRNISQFRLLTSDLTIKNPFMVGGWQFAQFSVVALNDTEKLHAQIGWHNSLSFMKKATEIWEIDWQRAALNVSFVENPFSPRNKTFKDLIATSMANFDTEENSKVWYNNKLWHSLPISINAYHNAILRSESSVDPATIGILTYSHPMNYSLSSYIDSIPLIRIISFRIILLLLTVSLVTACFCLSLVEERISFSKHLQMISGLTPFIYWFANFIVDIDEALIMAYKICSVLFIAFPHYNLGMAAYRLSFVGVLRMQSELYLTKHLTSNSQMKVISAAYDNDEEHKYRESVQTMQLIANTEESELDEDVKMEQVRADGLSLEPNDDHRLIVNGVSKSYDGQTLAVRNVSFAVKNGECFGLLGVNGAGKTSMFRMLTGQVPIGAGDILINSKSIQCMSSSSLTSFGYCPQFDALNPKLTAREHLRHYSLLRGIKKDDVDMVINWALNELQLNSYADEIVSNYSGGNKRKLSVAIALVADPPLLLLDEPSAGMDPLAQRFMWNVLLALRKNKRAMVITSHSMEECEILCNRVAIMNHGQLRCVGSIQHLKHRFGEGYTLTIRLPTNESISKVQNSMKILLPAARMQGTIQIDDYSLSQTTLDDMFVSFVSTSSNKNDG</sequence>
<feature type="domain" description="ABC transporter" evidence="4">
    <location>
        <begin position="978"/>
        <end position="1209"/>
    </location>
</feature>
<dbReference type="SUPFAM" id="SSF52540">
    <property type="entry name" value="P-loop containing nucleoside triphosphate hydrolases"/>
    <property type="match status" value="2"/>
</dbReference>
<evidence type="ECO:0000259" key="4">
    <source>
        <dbReference type="PROSITE" id="PS50893"/>
    </source>
</evidence>
<dbReference type="InterPro" id="IPR026082">
    <property type="entry name" value="ABCA"/>
</dbReference>
<dbReference type="GO" id="GO:0140359">
    <property type="term" value="F:ABC-type transporter activity"/>
    <property type="evidence" value="ECO:0007669"/>
    <property type="project" value="InterPro"/>
</dbReference>
<dbReference type="Gene3D" id="3.40.50.300">
    <property type="entry name" value="P-loop containing nucleotide triphosphate hydrolases"/>
    <property type="match status" value="2"/>
</dbReference>
<dbReference type="STRING" id="7209.A0A1I7VE48"/>
<dbReference type="PANTHER" id="PTHR19229">
    <property type="entry name" value="ATP-BINDING CASSETTE TRANSPORTER SUBFAMILY A ABCA"/>
    <property type="match status" value="1"/>
</dbReference>
<dbReference type="Pfam" id="PF00005">
    <property type="entry name" value="ABC_tran"/>
    <property type="match status" value="2"/>
</dbReference>
<reference evidence="6" key="2">
    <citation type="submission" date="2016-11" db="UniProtKB">
        <authorList>
            <consortium name="WormBaseParasite"/>
        </authorList>
    </citation>
    <scope>IDENTIFICATION</scope>
</reference>
<dbReference type="InterPro" id="IPR003593">
    <property type="entry name" value="AAA+_ATPase"/>
</dbReference>
<dbReference type="CDD" id="cd03263">
    <property type="entry name" value="ABC_subfamily_A"/>
    <property type="match status" value="2"/>
</dbReference>
<reference evidence="5" key="1">
    <citation type="submission" date="2012-04" db="EMBL/GenBank/DDBJ databases">
        <title>The Genome Sequence of Loa loa.</title>
        <authorList>
            <consortium name="The Broad Institute Genome Sequencing Platform"/>
            <consortium name="Broad Institute Genome Sequencing Center for Infectious Disease"/>
            <person name="Nutman T.B."/>
            <person name="Fink D.L."/>
            <person name="Russ C."/>
            <person name="Young S."/>
            <person name="Zeng Q."/>
            <person name="Gargeya S."/>
            <person name="Alvarado L."/>
            <person name="Berlin A."/>
            <person name="Chapman S.B."/>
            <person name="Chen Z."/>
            <person name="Freedman E."/>
            <person name="Gellesch M."/>
            <person name="Goldberg J."/>
            <person name="Griggs A."/>
            <person name="Gujja S."/>
            <person name="Heilman E.R."/>
            <person name="Heiman D."/>
            <person name="Howarth C."/>
            <person name="Mehta T."/>
            <person name="Neiman D."/>
            <person name="Pearson M."/>
            <person name="Roberts A."/>
            <person name="Saif S."/>
            <person name="Shea T."/>
            <person name="Shenoy N."/>
            <person name="Sisk P."/>
            <person name="Stolte C."/>
            <person name="Sykes S."/>
            <person name="White J."/>
            <person name="Yandava C."/>
            <person name="Haas B."/>
            <person name="Henn M.R."/>
            <person name="Nusbaum C."/>
            <person name="Birren B."/>
        </authorList>
    </citation>
    <scope>NUCLEOTIDE SEQUENCE [LARGE SCALE GENOMIC DNA]</scope>
</reference>
<dbReference type="GO" id="GO:0005524">
    <property type="term" value="F:ATP binding"/>
    <property type="evidence" value="ECO:0007669"/>
    <property type="project" value="UniProtKB-KW"/>
</dbReference>
<feature type="transmembrane region" description="Helical" evidence="3">
    <location>
        <begin position="492"/>
        <end position="512"/>
    </location>
</feature>
<keyword evidence="3" id="KW-0472">Membrane</keyword>
<dbReference type="SMART" id="SM00382">
    <property type="entry name" value="AAA"/>
    <property type="match status" value="2"/>
</dbReference>
<dbReference type="GO" id="GO:0016887">
    <property type="term" value="F:ATP hydrolysis activity"/>
    <property type="evidence" value="ECO:0007669"/>
    <property type="project" value="InterPro"/>
</dbReference>
<keyword evidence="3" id="KW-0812">Transmembrane</keyword>
<proteinExistence type="predicted"/>
<dbReference type="GO" id="GO:0016020">
    <property type="term" value="C:membrane"/>
    <property type="evidence" value="ECO:0007669"/>
    <property type="project" value="InterPro"/>
</dbReference>
<dbReference type="InterPro" id="IPR003439">
    <property type="entry name" value="ABC_transporter-like_ATP-bd"/>
</dbReference>
<dbReference type="GO" id="GO:0005319">
    <property type="term" value="F:lipid transporter activity"/>
    <property type="evidence" value="ECO:0007669"/>
    <property type="project" value="TreeGrafter"/>
</dbReference>
<dbReference type="InterPro" id="IPR027417">
    <property type="entry name" value="P-loop_NTPase"/>
</dbReference>
<dbReference type="InterPro" id="IPR017871">
    <property type="entry name" value="ABC_transporter-like_CS"/>
</dbReference>
<feature type="transmembrane region" description="Helical" evidence="3">
    <location>
        <begin position="873"/>
        <end position="895"/>
    </location>
</feature>
<feature type="transmembrane region" description="Helical" evidence="3">
    <location>
        <begin position="814"/>
        <end position="837"/>
    </location>
</feature>
<dbReference type="Proteomes" id="UP000095285">
    <property type="component" value="Unassembled WGS sequence"/>
</dbReference>
<keyword evidence="2" id="KW-0067">ATP-binding</keyword>
<feature type="transmembrane region" description="Helical" evidence="3">
    <location>
        <begin position="35"/>
        <end position="56"/>
    </location>
</feature>
<keyword evidence="1" id="KW-0547">Nucleotide-binding</keyword>
<protein>
    <submittedName>
        <fullName evidence="6">ABC transporter domain-containing protein</fullName>
    </submittedName>
</protein>
<dbReference type="WBParaSite" id="EN70_1560">
    <property type="protein sequence ID" value="EN70_1560"/>
    <property type="gene ID" value="EN70_1560"/>
</dbReference>
<evidence type="ECO:0000256" key="2">
    <source>
        <dbReference type="ARBA" id="ARBA00022840"/>
    </source>
</evidence>
<dbReference type="PANTHER" id="PTHR19229:SF250">
    <property type="entry name" value="ABC TRANSPORTER DOMAIN-CONTAINING PROTEIN-RELATED"/>
    <property type="match status" value="1"/>
</dbReference>
<evidence type="ECO:0000313" key="6">
    <source>
        <dbReference type="WBParaSite" id="EN70_1560"/>
    </source>
</evidence>
<dbReference type="FunFam" id="3.40.50.300:FF:002470">
    <property type="entry name" value="ABC transporter, putative"/>
    <property type="match status" value="1"/>
</dbReference>
<dbReference type="eggNOG" id="KOG0059">
    <property type="taxonomic scope" value="Eukaryota"/>
</dbReference>
<dbReference type="PROSITE" id="PS50893">
    <property type="entry name" value="ABC_TRANSPORTER_2"/>
    <property type="match status" value="2"/>
</dbReference>
<keyword evidence="3" id="KW-1133">Transmembrane helix</keyword>
<evidence type="ECO:0000313" key="5">
    <source>
        <dbReference type="Proteomes" id="UP000095285"/>
    </source>
</evidence>
<accession>A0A1I7VE48</accession>
<keyword evidence="5" id="KW-1185">Reference proteome</keyword>
<evidence type="ECO:0000256" key="3">
    <source>
        <dbReference type="SAM" id="Phobius"/>
    </source>
</evidence>
<name>A0A1I7VE48_LOALO</name>
<dbReference type="PROSITE" id="PS00211">
    <property type="entry name" value="ABC_TRANSPORTER_1"/>
    <property type="match status" value="1"/>
</dbReference>
<organism evidence="5 6">
    <name type="scientific">Loa loa</name>
    <name type="common">Eye worm</name>
    <name type="synonym">Filaria loa</name>
    <dbReference type="NCBI Taxonomy" id="7209"/>
    <lineage>
        <taxon>Eukaryota</taxon>
        <taxon>Metazoa</taxon>
        <taxon>Ecdysozoa</taxon>
        <taxon>Nematoda</taxon>
        <taxon>Chromadorea</taxon>
        <taxon>Rhabditida</taxon>
        <taxon>Spirurina</taxon>
        <taxon>Spiruromorpha</taxon>
        <taxon>Filarioidea</taxon>
        <taxon>Onchocercidae</taxon>
        <taxon>Loa</taxon>
    </lineage>
</organism>
<evidence type="ECO:0000256" key="1">
    <source>
        <dbReference type="ARBA" id="ARBA00022741"/>
    </source>
</evidence>
<feature type="transmembrane region" description="Helical" evidence="3">
    <location>
        <begin position="849"/>
        <end position="867"/>
    </location>
</feature>
<dbReference type="AlphaFoldDB" id="A0A1I7VE48"/>